<gene>
    <name evidence="2" type="ORF">LVJ81_10505</name>
</gene>
<protein>
    <submittedName>
        <fullName evidence="2">Helix-turn-helix domain-containing protein</fullName>
    </submittedName>
</protein>
<dbReference type="InterPro" id="IPR016032">
    <property type="entry name" value="Sig_transdc_resp-reg_C-effctor"/>
</dbReference>
<dbReference type="RefSeq" id="WP_244802722.1">
    <property type="nucleotide sequence ID" value="NZ_CP091512.1"/>
</dbReference>
<dbReference type="PANTHER" id="PTHR10948:SF23">
    <property type="entry name" value="TRANSPOSASE INSI FOR INSERTION SEQUENCE ELEMENT IS30A-RELATED"/>
    <property type="match status" value="1"/>
</dbReference>
<dbReference type="Proteomes" id="UP000832034">
    <property type="component" value="Chromosome"/>
</dbReference>
<sequence>MTDERKKRIWFLWKQGKPMAFIAKDIMKPPATVYSFLEYHGGIEPDIRRRKATDLTLQERECISRALVAGLSLRAISRQLNRSPSTISREVSRNRGAHKYRAYLAEQLALKKAKRPKSFIL</sequence>
<accession>A0ABY4E8G0</accession>
<keyword evidence="3" id="KW-1185">Reference proteome</keyword>
<evidence type="ECO:0000313" key="2">
    <source>
        <dbReference type="EMBL" id="UOO92049.1"/>
    </source>
</evidence>
<dbReference type="PANTHER" id="PTHR10948">
    <property type="entry name" value="TRANSPOSASE"/>
    <property type="match status" value="1"/>
</dbReference>
<reference evidence="2" key="2">
    <citation type="journal article" date="2022" name="Res Sq">
        <title>Evolution of multicellular longitudinally dividing oral cavity symbionts (Neisseriaceae).</title>
        <authorList>
            <person name="Nyongesa S."/>
            <person name="Weber P."/>
            <person name="Bernet E."/>
            <person name="Pullido F."/>
            <person name="Nieckarz M."/>
            <person name="Delaby M."/>
            <person name="Nieves C."/>
            <person name="Viehboeck T."/>
            <person name="Krause N."/>
            <person name="Rivera-Millot A."/>
            <person name="Nakamura A."/>
            <person name="Vischer N."/>
            <person name="VanNieuwenhze M."/>
            <person name="Brun Y."/>
            <person name="Cava F."/>
            <person name="Bulgheresi S."/>
            <person name="Veyrier F."/>
        </authorList>
    </citation>
    <scope>NUCLEOTIDE SEQUENCE</scope>
    <source>
        <strain evidence="2">SAG 1488-6</strain>
    </source>
</reference>
<dbReference type="Gene3D" id="1.10.10.60">
    <property type="entry name" value="Homeodomain-like"/>
    <property type="match status" value="1"/>
</dbReference>
<organism evidence="2 3">
    <name type="scientific">Vitreoscilla stercoraria</name>
    <dbReference type="NCBI Taxonomy" id="61"/>
    <lineage>
        <taxon>Bacteria</taxon>
        <taxon>Pseudomonadati</taxon>
        <taxon>Pseudomonadota</taxon>
        <taxon>Betaproteobacteria</taxon>
        <taxon>Neisseriales</taxon>
        <taxon>Neisseriaceae</taxon>
        <taxon>Vitreoscilla</taxon>
    </lineage>
</organism>
<reference evidence="2" key="1">
    <citation type="submission" date="2021-12" db="EMBL/GenBank/DDBJ databases">
        <authorList>
            <person name="Veyrier F.J."/>
        </authorList>
    </citation>
    <scope>NUCLEOTIDE SEQUENCE</scope>
    <source>
        <strain evidence="2">SAG 1488-6</strain>
    </source>
</reference>
<proteinExistence type="predicted"/>
<dbReference type="EMBL" id="CP091512">
    <property type="protein sequence ID" value="UOO92049.1"/>
    <property type="molecule type" value="Genomic_DNA"/>
</dbReference>
<feature type="domain" description="Transposase IS30-like HTH" evidence="1">
    <location>
        <begin position="53"/>
        <end position="94"/>
    </location>
</feature>
<dbReference type="SUPFAM" id="SSF46894">
    <property type="entry name" value="C-terminal effector domain of the bipartite response regulators"/>
    <property type="match status" value="1"/>
</dbReference>
<name>A0ABY4E8G0_VITST</name>
<dbReference type="Pfam" id="PF13936">
    <property type="entry name" value="HTH_38"/>
    <property type="match status" value="1"/>
</dbReference>
<dbReference type="InterPro" id="IPR051917">
    <property type="entry name" value="Transposase-Integrase"/>
</dbReference>
<evidence type="ECO:0000313" key="3">
    <source>
        <dbReference type="Proteomes" id="UP000832034"/>
    </source>
</evidence>
<dbReference type="InterPro" id="IPR025246">
    <property type="entry name" value="IS30-like_HTH"/>
</dbReference>
<evidence type="ECO:0000259" key="1">
    <source>
        <dbReference type="Pfam" id="PF13936"/>
    </source>
</evidence>